<proteinExistence type="inferred from homology"/>
<gene>
    <name evidence="7" type="ORF">UFOPK2366_00382</name>
</gene>
<feature type="domain" description="TauD/TfdA-like" evidence="6">
    <location>
        <begin position="12"/>
        <end position="265"/>
    </location>
</feature>
<protein>
    <submittedName>
        <fullName evidence="7">Unannotated protein</fullName>
    </submittedName>
</protein>
<evidence type="ECO:0000256" key="4">
    <source>
        <dbReference type="ARBA" id="ARBA00023002"/>
    </source>
</evidence>
<evidence type="ECO:0000256" key="2">
    <source>
        <dbReference type="ARBA" id="ARBA00022723"/>
    </source>
</evidence>
<dbReference type="Pfam" id="PF02668">
    <property type="entry name" value="TauD"/>
    <property type="match status" value="1"/>
</dbReference>
<evidence type="ECO:0000256" key="1">
    <source>
        <dbReference type="ARBA" id="ARBA00005896"/>
    </source>
</evidence>
<keyword evidence="2" id="KW-0479">Metal-binding</keyword>
<dbReference type="PANTHER" id="PTHR30468">
    <property type="entry name" value="ALPHA-KETOGLUTARATE-DEPENDENT SULFONATE DIOXYGENASE"/>
    <property type="match status" value="1"/>
</dbReference>
<evidence type="ECO:0000256" key="3">
    <source>
        <dbReference type="ARBA" id="ARBA00022964"/>
    </source>
</evidence>
<sequence>MTDQVTKPRLKIVPLGGALGARVVGFNVEELDDELGAELRHAWAEHLVLFFPEAHLTPAQQLRLARVFGPRLAATTETGGDYRGATTLAAEGFPEILVLDTAKGLKKASTNVWHTDVTFTETPPIGSLFCMDIPAVNGGDTLWSNQYLAYDGLSEPIRTLIGGLTAVHGLPPITGFAAHPMVKVHPVTNRTALFVNRGWTRMVKELVDPESRHLLEMLFERSERADYQIRWQWTAGDAALWDNRCTMHYAVDDYGSQHRAARRATIYDN</sequence>
<keyword evidence="3" id="KW-0223">Dioxygenase</keyword>
<dbReference type="GO" id="GO:0016706">
    <property type="term" value="F:2-oxoglutarate-dependent dioxygenase activity"/>
    <property type="evidence" value="ECO:0007669"/>
    <property type="project" value="TreeGrafter"/>
</dbReference>
<dbReference type="SUPFAM" id="SSF51197">
    <property type="entry name" value="Clavaminate synthase-like"/>
    <property type="match status" value="1"/>
</dbReference>
<organism evidence="7">
    <name type="scientific">freshwater metagenome</name>
    <dbReference type="NCBI Taxonomy" id="449393"/>
    <lineage>
        <taxon>unclassified sequences</taxon>
        <taxon>metagenomes</taxon>
        <taxon>ecological metagenomes</taxon>
    </lineage>
</organism>
<accession>A0A6J6NBI9</accession>
<name>A0A6J6NBI9_9ZZZZ</name>
<evidence type="ECO:0000259" key="6">
    <source>
        <dbReference type="Pfam" id="PF02668"/>
    </source>
</evidence>
<reference evidence="7" key="1">
    <citation type="submission" date="2020-05" db="EMBL/GenBank/DDBJ databases">
        <authorList>
            <person name="Chiriac C."/>
            <person name="Salcher M."/>
            <person name="Ghai R."/>
            <person name="Kavagutti S V."/>
        </authorList>
    </citation>
    <scope>NUCLEOTIDE SEQUENCE</scope>
</reference>
<dbReference type="GO" id="GO:0046872">
    <property type="term" value="F:metal ion binding"/>
    <property type="evidence" value="ECO:0007669"/>
    <property type="project" value="UniProtKB-KW"/>
</dbReference>
<evidence type="ECO:0000313" key="7">
    <source>
        <dbReference type="EMBL" id="CAB4683950.1"/>
    </source>
</evidence>
<keyword evidence="5" id="KW-0408">Iron</keyword>
<comment type="similarity">
    <text evidence="1">Belongs to the TfdA dioxygenase family.</text>
</comment>
<evidence type="ECO:0000256" key="5">
    <source>
        <dbReference type="ARBA" id="ARBA00023004"/>
    </source>
</evidence>
<dbReference type="InterPro" id="IPR051323">
    <property type="entry name" value="AtsK-like"/>
</dbReference>
<dbReference type="Gene3D" id="3.60.130.10">
    <property type="entry name" value="Clavaminate synthase-like"/>
    <property type="match status" value="1"/>
</dbReference>
<dbReference type="InterPro" id="IPR003819">
    <property type="entry name" value="TauD/TfdA-like"/>
</dbReference>
<dbReference type="InterPro" id="IPR042098">
    <property type="entry name" value="TauD-like_sf"/>
</dbReference>
<dbReference type="EMBL" id="CAEZXM010000049">
    <property type="protein sequence ID" value="CAB4683950.1"/>
    <property type="molecule type" value="Genomic_DNA"/>
</dbReference>
<dbReference type="AlphaFoldDB" id="A0A6J6NBI9"/>
<dbReference type="PANTHER" id="PTHR30468:SF1">
    <property type="entry name" value="ALPHA-KETOGLUTARATE-DEPENDENT SULFONATE DIOXYGENASE"/>
    <property type="match status" value="1"/>
</dbReference>
<keyword evidence="4" id="KW-0560">Oxidoreductase</keyword>
<dbReference type="GO" id="GO:0005737">
    <property type="term" value="C:cytoplasm"/>
    <property type="evidence" value="ECO:0007669"/>
    <property type="project" value="TreeGrafter"/>
</dbReference>